<dbReference type="EMBL" id="LAZR01036152">
    <property type="protein sequence ID" value="KKL25612.1"/>
    <property type="molecule type" value="Genomic_DNA"/>
</dbReference>
<reference evidence="1" key="1">
    <citation type="journal article" date="2015" name="Nature">
        <title>Complex archaea that bridge the gap between prokaryotes and eukaryotes.</title>
        <authorList>
            <person name="Spang A."/>
            <person name="Saw J.H."/>
            <person name="Jorgensen S.L."/>
            <person name="Zaremba-Niedzwiedzka K."/>
            <person name="Martijn J."/>
            <person name="Lind A.E."/>
            <person name="van Eijk R."/>
            <person name="Schleper C."/>
            <person name="Guy L."/>
            <person name="Ettema T.J."/>
        </authorList>
    </citation>
    <scope>NUCLEOTIDE SEQUENCE</scope>
</reference>
<accession>A0A0F9CGN1</accession>
<feature type="non-terminal residue" evidence="1">
    <location>
        <position position="1"/>
    </location>
</feature>
<gene>
    <name evidence="1" type="ORF">LCGC14_2403570</name>
</gene>
<protein>
    <submittedName>
        <fullName evidence="1">Uncharacterized protein</fullName>
    </submittedName>
</protein>
<name>A0A0F9CGN1_9ZZZZ</name>
<proteinExistence type="predicted"/>
<organism evidence="1">
    <name type="scientific">marine sediment metagenome</name>
    <dbReference type="NCBI Taxonomy" id="412755"/>
    <lineage>
        <taxon>unclassified sequences</taxon>
        <taxon>metagenomes</taxon>
        <taxon>ecological metagenomes</taxon>
    </lineage>
</organism>
<comment type="caution">
    <text evidence="1">The sequence shown here is derived from an EMBL/GenBank/DDBJ whole genome shotgun (WGS) entry which is preliminary data.</text>
</comment>
<dbReference type="AlphaFoldDB" id="A0A0F9CGN1"/>
<evidence type="ECO:0000313" key="1">
    <source>
        <dbReference type="EMBL" id="KKL25612.1"/>
    </source>
</evidence>
<sequence>SAYAKLFREGNSDPFDLLARAYNTGTYTELGIKFNSLVAKLLVDQEIKNRDLRAVRV</sequence>